<name>A0A4P2VP93_9MONO</name>
<keyword evidence="1" id="KW-0175">Coiled coil</keyword>
<evidence type="ECO:0000256" key="1">
    <source>
        <dbReference type="SAM" id="Coils"/>
    </source>
</evidence>
<evidence type="ECO:0000313" key="4">
    <source>
        <dbReference type="Proteomes" id="UP000501924"/>
    </source>
</evidence>
<dbReference type="GeneID" id="80533929"/>
<accession>A0A4P2VP93</accession>
<evidence type="ECO:0000313" key="3">
    <source>
        <dbReference type="EMBL" id="BBI93111.1"/>
    </source>
</evidence>
<feature type="region of interest" description="Disordered" evidence="2">
    <location>
        <begin position="224"/>
        <end position="315"/>
    </location>
</feature>
<feature type="compositionally biased region" description="Acidic residues" evidence="2">
    <location>
        <begin position="246"/>
        <end position="256"/>
    </location>
</feature>
<protein>
    <submittedName>
        <fullName evidence="3">ORF1 protein</fullName>
    </submittedName>
</protein>
<keyword evidence="4" id="KW-1185">Reference proteome</keyword>
<feature type="compositionally biased region" description="Basic residues" evidence="2">
    <location>
        <begin position="118"/>
        <end position="127"/>
    </location>
</feature>
<dbReference type="KEGG" id="vg:80533929"/>
<sequence>MDDTVDFDANLRAAEAFVESSPARLLGEGISFDTIQEVIRDSEAMIEAGESLVPPLPSAPGITRGEVITQLASPDTTKVAKVKVPSLSPTESTRVFNEGFNTWVDAGRPPLSTPGGKGKGKVAKGGKGKQPQGYLPTTQPRAPHVLPAADPPPKESRVEEDEFSRLKEYLDGKFQGIQEENKILREEVKALRRDNKDLLGILQSLQSEMHAIRLDLEGEDDRENLGQLASRAGNSLPETEVINSGGDDDGVFIEDSPDMRLAPRLLAPSPHPPALGVAKAQPAPTVASSSAYPPSTPSSKPSKVTINWDELRSQL</sequence>
<feature type="compositionally biased region" description="Basic and acidic residues" evidence="2">
    <location>
        <begin position="152"/>
        <end position="162"/>
    </location>
</feature>
<reference evidence="3" key="1">
    <citation type="journal article" date="2019" name="Virology (Lond)">
        <title>Two novel fungal negative-strand RNA viruses related to mymonaviruses and phenuiviruses in the shiitake mushroom (Lentinula edodes).</title>
        <authorList>
            <person name="Lin Y-H."/>
            <person name="Fujita M."/>
            <person name="Chiba S."/>
            <person name="Hyodo K."/>
            <person name="Andika I.B."/>
            <person name="Suzuki N."/>
            <person name="Kondo H."/>
        </authorList>
    </citation>
    <scope>NUCLEOTIDE SEQUENCE [LARGE SCALE GENOMIC DNA]</scope>
    <source>
        <strain evidence="3">HG3</strain>
    </source>
</reference>
<proteinExistence type="predicted"/>
<evidence type="ECO:0000256" key="2">
    <source>
        <dbReference type="SAM" id="MobiDB-lite"/>
    </source>
</evidence>
<feature type="region of interest" description="Disordered" evidence="2">
    <location>
        <begin position="106"/>
        <end position="162"/>
    </location>
</feature>
<dbReference type="EMBL" id="LC466007">
    <property type="protein sequence ID" value="BBI93111.1"/>
    <property type="molecule type" value="Viral_cRNA"/>
</dbReference>
<dbReference type="Proteomes" id="UP000501924">
    <property type="component" value="Segment"/>
</dbReference>
<dbReference type="RefSeq" id="YP_010796433.1">
    <property type="nucleotide sequence ID" value="NC_076025.1"/>
</dbReference>
<gene>
    <name evidence="3" type="primary">ORF1</name>
</gene>
<feature type="coiled-coil region" evidence="1">
    <location>
        <begin position="174"/>
        <end position="208"/>
    </location>
</feature>
<organism evidence="3">
    <name type="scientific">Lentinula edodes negative-strand RNA virus 1</name>
    <dbReference type="NCBI Taxonomy" id="2547430"/>
    <lineage>
        <taxon>Viruses</taxon>
        <taxon>Riboviria</taxon>
        <taxon>Orthornavirae</taxon>
        <taxon>Negarnaviricota</taxon>
        <taxon>Haploviricotina</taxon>
        <taxon>Monjiviricetes</taxon>
        <taxon>Mononegavirales</taxon>
        <taxon>Mymonaviridae</taxon>
        <taxon>Lentimonavirus</taxon>
        <taxon>Lentimonavirus lentinulae</taxon>
    </lineage>
</organism>
<feature type="compositionally biased region" description="Low complexity" evidence="2">
    <location>
        <begin position="282"/>
        <end position="305"/>
    </location>
</feature>